<dbReference type="EMBL" id="MT144597">
    <property type="protein sequence ID" value="QJH94169.1"/>
    <property type="molecule type" value="Genomic_DNA"/>
</dbReference>
<protein>
    <submittedName>
        <fullName evidence="1">Uncharacterized protein</fullName>
    </submittedName>
</protein>
<sequence length="93" mass="11030">MVKKEAQILKETLLKNLLSLKREGYSRFFMIQNNHTQKLFHIFKRGVETTVKIIGQKKGRGSAELSMKFETYEHLVRDEFIKEAEKIIKFVNK</sequence>
<dbReference type="EMBL" id="MT144007">
    <property type="protein sequence ID" value="QJA46317.1"/>
    <property type="molecule type" value="Genomic_DNA"/>
</dbReference>
<reference evidence="1" key="1">
    <citation type="submission" date="2020-03" db="EMBL/GenBank/DDBJ databases">
        <title>The deep terrestrial virosphere.</title>
        <authorList>
            <person name="Holmfeldt K."/>
            <person name="Nilsson E."/>
            <person name="Simone D."/>
            <person name="Lopez-Fernandez M."/>
            <person name="Wu X."/>
            <person name="de Brujin I."/>
            <person name="Lundin D."/>
            <person name="Andersson A."/>
            <person name="Bertilsson S."/>
            <person name="Dopson M."/>
        </authorList>
    </citation>
    <scope>NUCLEOTIDE SEQUENCE</scope>
    <source>
        <strain evidence="1">TM448A00373</strain>
        <strain evidence="2">TM448B00195</strain>
    </source>
</reference>
<evidence type="ECO:0000313" key="1">
    <source>
        <dbReference type="EMBL" id="QJA46317.1"/>
    </source>
</evidence>
<name>A0A6H1ZG37_9ZZZZ</name>
<dbReference type="AlphaFoldDB" id="A0A6H1ZG37"/>
<evidence type="ECO:0000313" key="2">
    <source>
        <dbReference type="EMBL" id="QJH94169.1"/>
    </source>
</evidence>
<proteinExistence type="predicted"/>
<gene>
    <name evidence="1" type="ORF">TM448A00373_0024</name>
    <name evidence="2" type="ORF">TM448B00195_0009</name>
</gene>
<organism evidence="1">
    <name type="scientific">viral metagenome</name>
    <dbReference type="NCBI Taxonomy" id="1070528"/>
    <lineage>
        <taxon>unclassified sequences</taxon>
        <taxon>metagenomes</taxon>
        <taxon>organismal metagenomes</taxon>
    </lineage>
</organism>
<accession>A0A6H1ZG37</accession>